<dbReference type="HOGENOM" id="CLU_2249032_0_0_6"/>
<dbReference type="Pfam" id="PF05593">
    <property type="entry name" value="RHS_repeat"/>
    <property type="match status" value="1"/>
</dbReference>
<proteinExistence type="predicted"/>
<dbReference type="EMBL" id="CBSV010000228">
    <property type="protein sequence ID" value="CDH03153.1"/>
    <property type="molecule type" value="Genomic_DNA"/>
</dbReference>
<evidence type="ECO:0000313" key="1">
    <source>
        <dbReference type="EMBL" id="CDH03153.1"/>
    </source>
</evidence>
<evidence type="ECO:0000313" key="2">
    <source>
        <dbReference type="Proteomes" id="UP000028487"/>
    </source>
</evidence>
<dbReference type="Gene3D" id="2.180.10.10">
    <property type="entry name" value="RHS repeat-associated core"/>
    <property type="match status" value="1"/>
</dbReference>
<sequence>MQWNQWKYEYDAHGNVITRGTGNSNKQTYRYDGDNRLTLAEGHGMKAIYHYDALGRRIRKVVTTMLTERVNRVLVMTNDCLANKGRPCMHDKVIGTFIEREYYI</sequence>
<comment type="caution">
    <text evidence="1">The sequence shown here is derived from an EMBL/GenBank/DDBJ whole genome shotgun (WGS) entry which is preliminary data.</text>
</comment>
<name>A0A077NXE2_XENBV</name>
<evidence type="ECO:0008006" key="3">
    <source>
        <dbReference type="Google" id="ProtNLM"/>
    </source>
</evidence>
<gene>
    <name evidence="1" type="ORF">XBFM1_560005</name>
</gene>
<dbReference type="InterPro" id="IPR031325">
    <property type="entry name" value="RHS_repeat"/>
</dbReference>
<reference evidence="1" key="1">
    <citation type="submission" date="2013-07" db="EMBL/GenBank/DDBJ databases">
        <title>Sub-species coevolution in mutualistic symbiosis.</title>
        <authorList>
            <person name="Murfin K."/>
            <person name="Klassen J."/>
            <person name="Lee M."/>
            <person name="Forst S."/>
            <person name="Stock P."/>
            <person name="Goodrich-Blair H."/>
        </authorList>
    </citation>
    <scope>NUCLEOTIDE SEQUENCE [LARGE SCALE GENOMIC DNA]</scope>
    <source>
        <strain evidence="1">Feltiae Moldova</strain>
    </source>
</reference>
<protein>
    <recommendedName>
        <fullName evidence="3">Rhs family protein</fullName>
    </recommendedName>
</protein>
<accession>A0A077NXE2</accession>
<dbReference type="RefSeq" id="WP_038194227.1">
    <property type="nucleotide sequence ID" value="NZ_CAWLWD010000051.1"/>
</dbReference>
<dbReference type="AlphaFoldDB" id="A0A077NXE2"/>
<organism evidence="1 2">
    <name type="scientific">Xenorhabdus bovienii str. feltiae Moldova</name>
    <dbReference type="NCBI Taxonomy" id="1398200"/>
    <lineage>
        <taxon>Bacteria</taxon>
        <taxon>Pseudomonadati</taxon>
        <taxon>Pseudomonadota</taxon>
        <taxon>Gammaproteobacteria</taxon>
        <taxon>Enterobacterales</taxon>
        <taxon>Morganellaceae</taxon>
        <taxon>Xenorhabdus</taxon>
    </lineage>
</organism>
<dbReference type="Proteomes" id="UP000028487">
    <property type="component" value="Unassembled WGS sequence"/>
</dbReference>